<dbReference type="InterPro" id="IPR027417">
    <property type="entry name" value="P-loop_NTPase"/>
</dbReference>
<dbReference type="PANTHER" id="PTHR11070">
    <property type="entry name" value="UVRD / RECB / PCRA DNA HELICASE FAMILY MEMBER"/>
    <property type="match status" value="1"/>
</dbReference>
<evidence type="ECO:0000313" key="2">
    <source>
        <dbReference type="EMBL" id="PZP88852.1"/>
    </source>
</evidence>
<dbReference type="GO" id="GO:0005829">
    <property type="term" value="C:cytosol"/>
    <property type="evidence" value="ECO:0007669"/>
    <property type="project" value="TreeGrafter"/>
</dbReference>
<dbReference type="PANTHER" id="PTHR11070:SF45">
    <property type="entry name" value="DNA 3'-5' HELICASE"/>
    <property type="match status" value="1"/>
</dbReference>
<name>A0A2W5K8Q8_9ACTN</name>
<reference evidence="2 3" key="1">
    <citation type="submission" date="2017-08" db="EMBL/GenBank/DDBJ databases">
        <title>Infants hospitalized years apart are colonized by the same room-sourced microbial strains.</title>
        <authorList>
            <person name="Brooks B."/>
            <person name="Olm M.R."/>
            <person name="Firek B.A."/>
            <person name="Baker R."/>
            <person name="Thomas B.C."/>
            <person name="Morowitz M.J."/>
            <person name="Banfield J.F."/>
        </authorList>
    </citation>
    <scope>NUCLEOTIDE SEQUENCE [LARGE SCALE GENOMIC DNA]</scope>
    <source>
        <strain evidence="2">S2_006_000_R1_57</strain>
    </source>
</reference>
<proteinExistence type="predicted"/>
<dbReference type="InterPro" id="IPR027785">
    <property type="entry name" value="UvrD-like_helicase_C"/>
</dbReference>
<comment type="caution">
    <text evidence="2">The sequence shown here is derived from an EMBL/GenBank/DDBJ whole genome shotgun (WGS) entry which is preliminary data.</text>
</comment>
<dbReference type="SUPFAM" id="SSF52540">
    <property type="entry name" value="P-loop containing nucleoside triphosphate hydrolases"/>
    <property type="match status" value="1"/>
</dbReference>
<dbReference type="Proteomes" id="UP000248606">
    <property type="component" value="Unassembled WGS sequence"/>
</dbReference>
<dbReference type="GO" id="GO:0003677">
    <property type="term" value="F:DNA binding"/>
    <property type="evidence" value="ECO:0007669"/>
    <property type="project" value="InterPro"/>
</dbReference>
<dbReference type="Pfam" id="PF13538">
    <property type="entry name" value="UvrD_C_2"/>
    <property type="match status" value="1"/>
</dbReference>
<dbReference type="GO" id="GO:0005524">
    <property type="term" value="F:ATP binding"/>
    <property type="evidence" value="ECO:0007669"/>
    <property type="project" value="InterPro"/>
</dbReference>
<sequence>MAQSGGTPQARSERESYNALYTSQIRAIDESQAGLCFGRIDIVPAAIDNSQGEAEATRYIGRMGLLDTHHDCTPVLVDWRAPLARPYYLATTARPEGVWRRRTIHSLGQNLTSLSDEFLTHGETPAGYPDPHNTTEGVASESALLQALNAPRSDYMTDIVATIQREQDEIIRCEHRGVVVVEGGPGTGKTAVALHRAAYLLYTFRTVLEHSGVLIIGPNDTFLRYINHVLPSLGETGVVLMTLGDMFPGITARADDSLPAQEIKGSLLMVDIIKQAIRAWQTVLAEPVTIRVDGTPFAVTPQMTRRARGRARASRRPHNRARQIFHDKLVEEIVNAYAAEIGTDPTQPDRPGLLLSASDYADLTEDLLNSPEVQALVEDNWPILTAPQVVERLLTDRRHLEEASHTILSDDDVDYLLRAKDSPFTVPDVPLLDEAAEQLGRPPRPRKATAGGENWQQMVEDAQDALDILKASASMEFEDESDSEILAAYDIIDAHHLADRHSHQEFLTTAERAAQDREWAFGHVIIDEAQELSPMAWRMVMRRSPNRWMTIVGDTAQTSNPAGVERWEDALSPYVKNRWRSFTLSVNYRTPAQIMEASSGVLAEINPTAQQPRSIRRSAYDVELIDRADNTWLVVLQQTVHHMQNFHPGEKRTCGILVSPAVMGDLQAVMDTTILDRTVLDAAVSLVQDAKGLEFDYVIIADPVGMVEASPQGLNDLFVAMTRATQALAIVHDGAVPYCLSDLVE</sequence>
<dbReference type="AlphaFoldDB" id="A0A2W5K8Q8"/>
<keyword evidence="2" id="KW-0347">Helicase</keyword>
<keyword evidence="2" id="KW-0067">ATP-binding</keyword>
<keyword evidence="2" id="KW-0378">Hydrolase</keyword>
<dbReference type="EMBL" id="QFOZ01000006">
    <property type="protein sequence ID" value="PZP88852.1"/>
    <property type="molecule type" value="Genomic_DNA"/>
</dbReference>
<dbReference type="GO" id="GO:0000725">
    <property type="term" value="P:recombinational repair"/>
    <property type="evidence" value="ECO:0007669"/>
    <property type="project" value="TreeGrafter"/>
</dbReference>
<evidence type="ECO:0000259" key="1">
    <source>
        <dbReference type="Pfam" id="PF13538"/>
    </source>
</evidence>
<dbReference type="InterPro" id="IPR000212">
    <property type="entry name" value="DNA_helicase_UvrD/REP"/>
</dbReference>
<keyword evidence="2" id="KW-0547">Nucleotide-binding</keyword>
<evidence type="ECO:0000313" key="3">
    <source>
        <dbReference type="Proteomes" id="UP000248606"/>
    </source>
</evidence>
<dbReference type="Gene3D" id="3.40.50.300">
    <property type="entry name" value="P-loop containing nucleotide triphosphate hydrolases"/>
    <property type="match status" value="3"/>
</dbReference>
<dbReference type="GO" id="GO:0043138">
    <property type="term" value="F:3'-5' DNA helicase activity"/>
    <property type="evidence" value="ECO:0007669"/>
    <property type="project" value="TreeGrafter"/>
</dbReference>
<feature type="domain" description="UvrD-like helicase C-terminal" evidence="1">
    <location>
        <begin position="682"/>
        <end position="731"/>
    </location>
</feature>
<gene>
    <name evidence="2" type="ORF">DI579_05035</name>
</gene>
<organism evidence="2 3">
    <name type="scientific">Lawsonella clevelandensis</name>
    <dbReference type="NCBI Taxonomy" id="1528099"/>
    <lineage>
        <taxon>Bacteria</taxon>
        <taxon>Bacillati</taxon>
        <taxon>Actinomycetota</taxon>
        <taxon>Actinomycetes</taxon>
        <taxon>Mycobacteriales</taxon>
        <taxon>Lawsonellaceae</taxon>
        <taxon>Lawsonella</taxon>
    </lineage>
</organism>
<accession>A0A2W5K8Q8</accession>
<protein>
    <submittedName>
        <fullName evidence="2">Helicase</fullName>
    </submittedName>
</protein>